<dbReference type="Gene3D" id="1.10.150.110">
    <property type="entry name" value="DNA polymerase beta, N-terminal domain-like"/>
    <property type="match status" value="1"/>
</dbReference>
<dbReference type="InterPro" id="IPR027421">
    <property type="entry name" value="DNA_pol_lamdba_lyase_dom_sf"/>
</dbReference>
<dbReference type="OrthoDB" id="9808747at2"/>
<protein>
    <recommendedName>
        <fullName evidence="1">DNA-directed DNA polymerase</fullName>
        <ecNumber evidence="1">2.7.7.7</ecNumber>
    </recommendedName>
</protein>
<dbReference type="Proteomes" id="UP000076023">
    <property type="component" value="Unassembled WGS sequence"/>
</dbReference>
<dbReference type="CDD" id="cd07436">
    <property type="entry name" value="PHP_PolX"/>
    <property type="match status" value="1"/>
</dbReference>
<dbReference type="Gene3D" id="1.10.150.20">
    <property type="entry name" value="5' to 3' exonuclease, C-terminal subdomain"/>
    <property type="match status" value="1"/>
</dbReference>
<evidence type="ECO:0000256" key="1">
    <source>
        <dbReference type="ARBA" id="ARBA00012417"/>
    </source>
</evidence>
<dbReference type="SUPFAM" id="SSF47802">
    <property type="entry name" value="DNA polymerase beta, N-terminal domain-like"/>
    <property type="match status" value="1"/>
</dbReference>
<evidence type="ECO:0000256" key="2">
    <source>
        <dbReference type="ARBA" id="ARBA00022679"/>
    </source>
</evidence>
<dbReference type="Gene3D" id="3.30.460.10">
    <property type="entry name" value="Beta Polymerase, domain 2"/>
    <property type="match status" value="1"/>
</dbReference>
<dbReference type="InterPro" id="IPR016195">
    <property type="entry name" value="Pol/histidinol_Pase-like"/>
</dbReference>
<proteinExistence type="predicted"/>
<keyword evidence="5" id="KW-0239">DNA-directed DNA polymerase</keyword>
<dbReference type="Pfam" id="PF02811">
    <property type="entry name" value="PHP"/>
    <property type="match status" value="1"/>
</dbReference>
<dbReference type="GO" id="GO:0003677">
    <property type="term" value="F:DNA binding"/>
    <property type="evidence" value="ECO:0007669"/>
    <property type="project" value="InterPro"/>
</dbReference>
<dbReference type="InParanoid" id="A0A146G5S3"/>
<comment type="catalytic activity">
    <reaction evidence="7">
        <text>DNA(n) + a 2'-deoxyribonucleoside 5'-triphosphate = DNA(n+1) + diphosphate</text>
        <dbReference type="Rhea" id="RHEA:22508"/>
        <dbReference type="Rhea" id="RHEA-COMP:17339"/>
        <dbReference type="Rhea" id="RHEA-COMP:17340"/>
        <dbReference type="ChEBI" id="CHEBI:33019"/>
        <dbReference type="ChEBI" id="CHEBI:61560"/>
        <dbReference type="ChEBI" id="CHEBI:173112"/>
        <dbReference type="EC" id="2.7.7.7"/>
    </reaction>
</comment>
<reference evidence="11" key="1">
    <citation type="journal article" date="2017" name="Genome Announc.">
        <title>Draft Genome Sequence of Terrimicrobium sacchariphilum NM-5T, a Facultative Anaerobic Soil Bacterium of the Class Spartobacteria.</title>
        <authorList>
            <person name="Qiu Y.L."/>
            <person name="Tourlousse D.M."/>
            <person name="Matsuura N."/>
            <person name="Ohashi A."/>
            <person name="Sekiguchi Y."/>
        </authorList>
    </citation>
    <scope>NUCLEOTIDE SEQUENCE [LARGE SCALE GENOMIC DNA]</scope>
    <source>
        <strain evidence="11">NM-5</strain>
    </source>
</reference>
<evidence type="ECO:0000256" key="7">
    <source>
        <dbReference type="ARBA" id="ARBA00049244"/>
    </source>
</evidence>
<dbReference type="SMART" id="SM00483">
    <property type="entry name" value="POLXc"/>
    <property type="match status" value="1"/>
</dbReference>
<dbReference type="InterPro" id="IPR022311">
    <property type="entry name" value="PolX-like"/>
</dbReference>
<dbReference type="GO" id="GO:0005829">
    <property type="term" value="C:cytosol"/>
    <property type="evidence" value="ECO:0007669"/>
    <property type="project" value="TreeGrafter"/>
</dbReference>
<dbReference type="STRING" id="690879.TSACC_21153"/>
<keyword evidence="6" id="KW-0234">DNA repair</keyword>
<keyword evidence="11" id="KW-1185">Reference proteome</keyword>
<keyword evidence="4" id="KW-0227">DNA damage</keyword>
<dbReference type="InterPro" id="IPR043519">
    <property type="entry name" value="NT_sf"/>
</dbReference>
<dbReference type="PANTHER" id="PTHR36928">
    <property type="entry name" value="PHOSPHATASE YCDX-RELATED"/>
    <property type="match status" value="1"/>
</dbReference>
<dbReference type="SUPFAM" id="SSF81301">
    <property type="entry name" value="Nucleotidyltransferase"/>
    <property type="match status" value="1"/>
</dbReference>
<dbReference type="GO" id="GO:0006281">
    <property type="term" value="P:DNA repair"/>
    <property type="evidence" value="ECO:0007669"/>
    <property type="project" value="UniProtKB-KW"/>
</dbReference>
<dbReference type="SMART" id="SM00481">
    <property type="entry name" value="POLIIIAc"/>
    <property type="match status" value="1"/>
</dbReference>
<dbReference type="InterPro" id="IPR002008">
    <property type="entry name" value="DNA_pol_X_beta-like"/>
</dbReference>
<dbReference type="InterPro" id="IPR037160">
    <property type="entry name" value="DNA_Pol_thumb_sf"/>
</dbReference>
<evidence type="ECO:0000259" key="8">
    <source>
        <dbReference type="SMART" id="SM00481"/>
    </source>
</evidence>
<dbReference type="InterPro" id="IPR002054">
    <property type="entry name" value="DNA-dir_DNA_pol_X"/>
</dbReference>
<evidence type="ECO:0000256" key="4">
    <source>
        <dbReference type="ARBA" id="ARBA00022763"/>
    </source>
</evidence>
<dbReference type="Pfam" id="PF14520">
    <property type="entry name" value="HHH_5"/>
    <property type="match status" value="1"/>
</dbReference>
<comment type="caution">
    <text evidence="10">The sequence shown here is derived from an EMBL/GenBank/DDBJ whole genome shotgun (WGS) entry which is preliminary data.</text>
</comment>
<evidence type="ECO:0000256" key="3">
    <source>
        <dbReference type="ARBA" id="ARBA00022695"/>
    </source>
</evidence>
<evidence type="ECO:0000256" key="6">
    <source>
        <dbReference type="ARBA" id="ARBA00023204"/>
    </source>
</evidence>
<dbReference type="GO" id="GO:0042578">
    <property type="term" value="F:phosphoric ester hydrolase activity"/>
    <property type="evidence" value="ECO:0007669"/>
    <property type="project" value="TreeGrafter"/>
</dbReference>
<evidence type="ECO:0000313" key="10">
    <source>
        <dbReference type="EMBL" id="GAT32752.1"/>
    </source>
</evidence>
<dbReference type="GO" id="GO:0003887">
    <property type="term" value="F:DNA-directed DNA polymerase activity"/>
    <property type="evidence" value="ECO:0007669"/>
    <property type="project" value="UniProtKB-KW"/>
</dbReference>
<dbReference type="InterPro" id="IPR003141">
    <property type="entry name" value="Pol/His_phosphatase_N"/>
</dbReference>
<dbReference type="PIRSF" id="PIRSF005047">
    <property type="entry name" value="UCP005047_YshC"/>
    <property type="match status" value="1"/>
</dbReference>
<dbReference type="InterPro" id="IPR010996">
    <property type="entry name" value="HHH_MUS81"/>
</dbReference>
<accession>A0A146G5S3</accession>
<dbReference type="GO" id="GO:0008270">
    <property type="term" value="F:zinc ion binding"/>
    <property type="evidence" value="ECO:0007669"/>
    <property type="project" value="TreeGrafter"/>
</dbReference>
<dbReference type="NCBIfam" id="NF006375">
    <property type="entry name" value="PRK08609.1"/>
    <property type="match status" value="1"/>
</dbReference>
<evidence type="ECO:0000313" key="11">
    <source>
        <dbReference type="Proteomes" id="UP000076023"/>
    </source>
</evidence>
<dbReference type="PANTHER" id="PTHR36928:SF1">
    <property type="entry name" value="PHOSPHATASE YCDX-RELATED"/>
    <property type="match status" value="1"/>
</dbReference>
<dbReference type="CDD" id="cd00141">
    <property type="entry name" value="NT_POLXc"/>
    <property type="match status" value="1"/>
</dbReference>
<dbReference type="InterPro" id="IPR050243">
    <property type="entry name" value="PHP_phosphatase"/>
</dbReference>
<evidence type="ECO:0000259" key="9">
    <source>
        <dbReference type="SMART" id="SM00483"/>
    </source>
</evidence>
<feature type="domain" description="DNA-directed DNA polymerase X" evidence="9">
    <location>
        <begin position="1"/>
        <end position="319"/>
    </location>
</feature>
<gene>
    <name evidence="10" type="ORF">TSACC_21153</name>
</gene>
<evidence type="ECO:0000256" key="5">
    <source>
        <dbReference type="ARBA" id="ARBA00022932"/>
    </source>
</evidence>
<dbReference type="Gene3D" id="3.20.20.140">
    <property type="entry name" value="Metal-dependent hydrolases"/>
    <property type="match status" value="1"/>
</dbReference>
<dbReference type="Pfam" id="PF14791">
    <property type="entry name" value="DNA_pol_B_thumb"/>
    <property type="match status" value="1"/>
</dbReference>
<dbReference type="AlphaFoldDB" id="A0A146G5S3"/>
<dbReference type="SUPFAM" id="SSF158702">
    <property type="entry name" value="Sec63 N-terminal domain-like"/>
    <property type="match status" value="1"/>
</dbReference>
<dbReference type="PRINTS" id="PR00870">
    <property type="entry name" value="DNAPOLXBETA"/>
</dbReference>
<dbReference type="RefSeq" id="WP_075078566.1">
    <property type="nucleotide sequence ID" value="NZ_BDCO01000002.1"/>
</dbReference>
<dbReference type="EMBL" id="BDCO01000002">
    <property type="protein sequence ID" value="GAT32752.1"/>
    <property type="molecule type" value="Genomic_DNA"/>
</dbReference>
<dbReference type="FunFam" id="3.20.20.140:FF:000047">
    <property type="entry name" value="PHP domain-containing protein"/>
    <property type="match status" value="1"/>
</dbReference>
<sequence>MTKDEISDILENIARLLELKGENPFKIRAYTNGARALDTLTEDFDKIVARDGLGEVEGIGKALVEKITTLARTGKLEYYEELREQFPPDIFTLFDVPGLGAKKIKALYDQLGVHSLTNLERVCRDGQVAALPGFGAKTAENILKGLEQLKKSAGQFRLGDISGLAESLLDDLRSHPRVSLVQVAGSYRRKKPIVRDLDFIVSTRHPKIVLEDFVGHHLVDSVLAHGDTKASVILKNGIQCDIRVVKSEEYPFAVVYFTGSKEHNVRLRSRALERGWSLNEYRFSLAEGRELKEPIPEVYTEADVYRALGLAFVEPELREDRGEIAAAEAGELPQLIEWQNLRGTFHCHTHASDGRASLEEMAHAAEDLGLQYLGIADHSKSSVQANGLDEKRLLEQVARIRELNQTFDGFRIFAGTECDIRKDGSLDFSDEILAQLDYVVVSVHAAFSLSEVEMTDRIIKAISNPYVTMMGHLTGRLLLTREPYKVNVPAIIEAAAATGTIIELNANPRRLDMDWQWWPLAKEKGVRCSINPDAHSTAGLQDLIFGVGSARKGWLTRNDVINTLPLGQIEQELARKRK</sequence>
<keyword evidence="2" id="KW-0808">Transferase</keyword>
<organism evidence="10 11">
    <name type="scientific">Terrimicrobium sacchariphilum</name>
    <dbReference type="NCBI Taxonomy" id="690879"/>
    <lineage>
        <taxon>Bacteria</taxon>
        <taxon>Pseudomonadati</taxon>
        <taxon>Verrucomicrobiota</taxon>
        <taxon>Terrimicrobiia</taxon>
        <taxon>Terrimicrobiales</taxon>
        <taxon>Terrimicrobiaceae</taxon>
        <taxon>Terrimicrobium</taxon>
    </lineage>
</organism>
<dbReference type="SUPFAM" id="SSF89550">
    <property type="entry name" value="PHP domain-like"/>
    <property type="match status" value="1"/>
</dbReference>
<dbReference type="InterPro" id="IPR047967">
    <property type="entry name" value="PolX_PHP"/>
</dbReference>
<dbReference type="EC" id="2.7.7.7" evidence="1"/>
<dbReference type="InterPro" id="IPR029398">
    <property type="entry name" value="PolB_thumb"/>
</dbReference>
<dbReference type="InterPro" id="IPR004013">
    <property type="entry name" value="PHP_dom"/>
</dbReference>
<dbReference type="Pfam" id="PF14716">
    <property type="entry name" value="HHH_8"/>
    <property type="match status" value="1"/>
</dbReference>
<name>A0A146G5S3_TERSA</name>
<feature type="domain" description="Polymerase/histidinol phosphatase N-terminal" evidence="8">
    <location>
        <begin position="343"/>
        <end position="422"/>
    </location>
</feature>
<keyword evidence="3" id="KW-0548">Nucleotidyltransferase</keyword>
<dbReference type="Gene3D" id="3.30.210.10">
    <property type="entry name" value="DNA polymerase, thumb domain"/>
    <property type="match status" value="1"/>
</dbReference>